<evidence type="ECO:0000313" key="3">
    <source>
        <dbReference type="EMBL" id="KAH3688558.1"/>
    </source>
</evidence>
<evidence type="ECO:0000259" key="2">
    <source>
        <dbReference type="Pfam" id="PF00171"/>
    </source>
</evidence>
<keyword evidence="1" id="KW-0560">Oxidoreductase</keyword>
<feature type="domain" description="Aldehyde dehydrogenase" evidence="2">
    <location>
        <begin position="18"/>
        <end position="172"/>
    </location>
</feature>
<dbReference type="GO" id="GO:0005737">
    <property type="term" value="C:cytoplasm"/>
    <property type="evidence" value="ECO:0007669"/>
    <property type="project" value="TreeGrafter"/>
</dbReference>
<reference evidence="3" key="1">
    <citation type="journal article" date="2021" name="Open Biol.">
        <title>Shared evolutionary footprints suggest mitochondrial oxidative damage underlies multiple complex I losses in fungi.</title>
        <authorList>
            <person name="Schikora-Tamarit M.A."/>
            <person name="Marcet-Houben M."/>
            <person name="Nosek J."/>
            <person name="Gabaldon T."/>
        </authorList>
    </citation>
    <scope>NUCLEOTIDE SEQUENCE</scope>
    <source>
        <strain evidence="3">CBS2887</strain>
    </source>
</reference>
<dbReference type="EMBL" id="JAEUBG010000294">
    <property type="protein sequence ID" value="KAH3688558.1"/>
    <property type="molecule type" value="Genomic_DNA"/>
</dbReference>
<keyword evidence="4" id="KW-1185">Reference proteome</keyword>
<evidence type="ECO:0000256" key="1">
    <source>
        <dbReference type="ARBA" id="ARBA00023002"/>
    </source>
</evidence>
<dbReference type="GO" id="GO:0009450">
    <property type="term" value="P:gamma-aminobutyric acid catabolic process"/>
    <property type="evidence" value="ECO:0007669"/>
    <property type="project" value="TreeGrafter"/>
</dbReference>
<dbReference type="Proteomes" id="UP000774326">
    <property type="component" value="Unassembled WGS sequence"/>
</dbReference>
<dbReference type="SUPFAM" id="SSF53720">
    <property type="entry name" value="ALDH-like"/>
    <property type="match status" value="1"/>
</dbReference>
<dbReference type="InterPro" id="IPR016161">
    <property type="entry name" value="Ald_DH/histidinol_DH"/>
</dbReference>
<organism evidence="3 4">
    <name type="scientific">Wickerhamomyces pijperi</name>
    <name type="common">Yeast</name>
    <name type="synonym">Pichia pijperi</name>
    <dbReference type="NCBI Taxonomy" id="599730"/>
    <lineage>
        <taxon>Eukaryota</taxon>
        <taxon>Fungi</taxon>
        <taxon>Dikarya</taxon>
        <taxon>Ascomycota</taxon>
        <taxon>Saccharomycotina</taxon>
        <taxon>Saccharomycetes</taxon>
        <taxon>Phaffomycetales</taxon>
        <taxon>Wickerhamomycetaceae</taxon>
        <taxon>Wickerhamomyces</taxon>
    </lineage>
</organism>
<feature type="non-terminal residue" evidence="3">
    <location>
        <position position="1"/>
    </location>
</feature>
<dbReference type="FunFam" id="3.40.605.10:FF:000063">
    <property type="entry name" value="Succinate-semialdehyde dehydrogenase, mitochondrial"/>
    <property type="match status" value="1"/>
</dbReference>
<dbReference type="AlphaFoldDB" id="A0A9P8QDK9"/>
<dbReference type="InterPro" id="IPR016162">
    <property type="entry name" value="Ald_DH_N"/>
</dbReference>
<dbReference type="PANTHER" id="PTHR43353:SF5">
    <property type="entry name" value="SUCCINATE-SEMIALDEHYDE DEHYDROGENASE, MITOCHONDRIAL"/>
    <property type="match status" value="1"/>
</dbReference>
<sequence>GIKNAELIKTGAFIGGQWLHFNDETFSVEDPATNKHLLKVSNTPIEVVEQAIRDADTAFKEFKKTTGRQRSLLLRKLYDLMIENGEDLAKICTIENGKPYADSLGELKYASSFFEWFSEEAPRINGDNIASADPSRRIITYKQPIGPVGILTPWNFPIAMITRKLGAAFAAG</sequence>
<dbReference type="Gene3D" id="3.40.605.10">
    <property type="entry name" value="Aldehyde Dehydrogenase, Chain A, domain 1"/>
    <property type="match status" value="1"/>
</dbReference>
<dbReference type="PANTHER" id="PTHR43353">
    <property type="entry name" value="SUCCINATE-SEMIALDEHYDE DEHYDROGENASE, MITOCHONDRIAL"/>
    <property type="match status" value="1"/>
</dbReference>
<evidence type="ECO:0000313" key="4">
    <source>
        <dbReference type="Proteomes" id="UP000774326"/>
    </source>
</evidence>
<comment type="caution">
    <text evidence="3">The sequence shown here is derived from an EMBL/GenBank/DDBJ whole genome shotgun (WGS) entry which is preliminary data.</text>
</comment>
<dbReference type="InterPro" id="IPR050740">
    <property type="entry name" value="Aldehyde_DH_Superfamily"/>
</dbReference>
<feature type="non-terminal residue" evidence="3">
    <location>
        <position position="172"/>
    </location>
</feature>
<dbReference type="OrthoDB" id="310895at2759"/>
<gene>
    <name evidence="3" type="ORF">WICPIJ_000458</name>
</gene>
<accession>A0A9P8QDK9</accession>
<proteinExistence type="predicted"/>
<dbReference type="GO" id="GO:0004777">
    <property type="term" value="F:succinate-semialdehyde dehydrogenase (NAD+) activity"/>
    <property type="evidence" value="ECO:0007669"/>
    <property type="project" value="TreeGrafter"/>
</dbReference>
<reference evidence="3" key="2">
    <citation type="submission" date="2021-01" db="EMBL/GenBank/DDBJ databases">
        <authorList>
            <person name="Schikora-Tamarit M.A."/>
        </authorList>
    </citation>
    <scope>NUCLEOTIDE SEQUENCE</scope>
    <source>
        <strain evidence="3">CBS2887</strain>
    </source>
</reference>
<dbReference type="InterPro" id="IPR015590">
    <property type="entry name" value="Aldehyde_DH_dom"/>
</dbReference>
<protein>
    <recommendedName>
        <fullName evidence="2">Aldehyde dehydrogenase domain-containing protein</fullName>
    </recommendedName>
</protein>
<name>A0A9P8QDK9_WICPI</name>
<dbReference type="Pfam" id="PF00171">
    <property type="entry name" value="Aldedh"/>
    <property type="match status" value="1"/>
</dbReference>